<dbReference type="CDD" id="cd14798">
    <property type="entry name" value="RX-CC_like"/>
    <property type="match status" value="1"/>
</dbReference>
<dbReference type="Pfam" id="PF00931">
    <property type="entry name" value="NB-ARC"/>
    <property type="match status" value="1"/>
</dbReference>
<dbReference type="Gene3D" id="3.40.50.300">
    <property type="entry name" value="P-loop containing nucleotide triphosphate hydrolases"/>
    <property type="match status" value="1"/>
</dbReference>
<dbReference type="InterPro" id="IPR056789">
    <property type="entry name" value="LRR_R13L1-DRL21"/>
</dbReference>
<evidence type="ECO:0000313" key="11">
    <source>
        <dbReference type="Proteomes" id="UP001054252"/>
    </source>
</evidence>
<dbReference type="InterPro" id="IPR042197">
    <property type="entry name" value="Apaf_helical"/>
</dbReference>
<gene>
    <name evidence="10" type="ORF">SLEP1_g45078</name>
</gene>
<evidence type="ECO:0000256" key="4">
    <source>
        <dbReference type="ARBA" id="ARBA00022821"/>
    </source>
</evidence>
<evidence type="ECO:0000256" key="3">
    <source>
        <dbReference type="ARBA" id="ARBA00022741"/>
    </source>
</evidence>
<feature type="domain" description="Disease resistance protein winged helix" evidence="8">
    <location>
        <begin position="428"/>
        <end position="507"/>
    </location>
</feature>
<protein>
    <submittedName>
        <fullName evidence="10">Uncharacterized protein</fullName>
    </submittedName>
</protein>
<dbReference type="SMART" id="SM00367">
    <property type="entry name" value="LRR_CC"/>
    <property type="match status" value="3"/>
</dbReference>
<evidence type="ECO:0000259" key="8">
    <source>
        <dbReference type="Pfam" id="PF23559"/>
    </source>
</evidence>
<dbReference type="Pfam" id="PF23559">
    <property type="entry name" value="WHD_DRP"/>
    <property type="match status" value="1"/>
</dbReference>
<dbReference type="PANTHER" id="PTHR36766">
    <property type="entry name" value="PLANT BROAD-SPECTRUM MILDEW RESISTANCE PROTEIN RPW8"/>
    <property type="match status" value="1"/>
</dbReference>
<dbReference type="InterPro" id="IPR006553">
    <property type="entry name" value="Leu-rich_rpt_Cys-con_subtyp"/>
</dbReference>
<dbReference type="GO" id="GO:0051707">
    <property type="term" value="P:response to other organism"/>
    <property type="evidence" value="ECO:0007669"/>
    <property type="project" value="UniProtKB-ARBA"/>
</dbReference>
<dbReference type="GO" id="GO:0043531">
    <property type="term" value="F:ADP binding"/>
    <property type="evidence" value="ECO:0007669"/>
    <property type="project" value="InterPro"/>
</dbReference>
<dbReference type="InterPro" id="IPR041118">
    <property type="entry name" value="Rx_N"/>
</dbReference>
<evidence type="ECO:0000256" key="2">
    <source>
        <dbReference type="ARBA" id="ARBA00022737"/>
    </source>
</evidence>
<feature type="domain" description="R13L1/DRL21-like LRR repeat region" evidence="9">
    <location>
        <begin position="681"/>
        <end position="814"/>
    </location>
</feature>
<keyword evidence="4" id="KW-0611">Plant defense</keyword>
<dbReference type="Gene3D" id="1.10.10.10">
    <property type="entry name" value="Winged helix-like DNA-binding domain superfamily/Winged helix DNA-binding domain"/>
    <property type="match status" value="1"/>
</dbReference>
<name>A0AAV5LIN6_9ROSI</name>
<dbReference type="FunFam" id="1.10.10.10:FF:000322">
    <property type="entry name" value="Probable disease resistance protein At1g63360"/>
    <property type="match status" value="1"/>
</dbReference>
<dbReference type="SUPFAM" id="SSF52540">
    <property type="entry name" value="P-loop containing nucleoside triphosphate hydrolases"/>
    <property type="match status" value="1"/>
</dbReference>
<dbReference type="GO" id="GO:0006952">
    <property type="term" value="P:defense response"/>
    <property type="evidence" value="ECO:0007669"/>
    <property type="project" value="UniProtKB-KW"/>
</dbReference>
<proteinExistence type="predicted"/>
<dbReference type="GO" id="GO:0005524">
    <property type="term" value="F:ATP binding"/>
    <property type="evidence" value="ECO:0007669"/>
    <property type="project" value="UniProtKB-KW"/>
</dbReference>
<feature type="domain" description="Disease resistance N-terminal" evidence="7">
    <location>
        <begin position="13"/>
        <end position="98"/>
    </location>
</feature>
<keyword evidence="11" id="KW-1185">Reference proteome</keyword>
<dbReference type="Pfam" id="PF18052">
    <property type="entry name" value="Rx_N"/>
    <property type="match status" value="1"/>
</dbReference>
<dbReference type="PRINTS" id="PR00364">
    <property type="entry name" value="DISEASERSIST"/>
</dbReference>
<evidence type="ECO:0000256" key="1">
    <source>
        <dbReference type="ARBA" id="ARBA00022614"/>
    </source>
</evidence>
<dbReference type="Gene3D" id="1.20.5.4130">
    <property type="match status" value="1"/>
</dbReference>
<organism evidence="10 11">
    <name type="scientific">Rubroshorea leprosula</name>
    <dbReference type="NCBI Taxonomy" id="152421"/>
    <lineage>
        <taxon>Eukaryota</taxon>
        <taxon>Viridiplantae</taxon>
        <taxon>Streptophyta</taxon>
        <taxon>Embryophyta</taxon>
        <taxon>Tracheophyta</taxon>
        <taxon>Spermatophyta</taxon>
        <taxon>Magnoliopsida</taxon>
        <taxon>eudicotyledons</taxon>
        <taxon>Gunneridae</taxon>
        <taxon>Pentapetalae</taxon>
        <taxon>rosids</taxon>
        <taxon>malvids</taxon>
        <taxon>Malvales</taxon>
        <taxon>Dipterocarpaceae</taxon>
        <taxon>Rubroshorea</taxon>
    </lineage>
</organism>
<dbReference type="AlphaFoldDB" id="A0AAV5LIN6"/>
<evidence type="ECO:0000259" key="6">
    <source>
        <dbReference type="Pfam" id="PF00931"/>
    </source>
</evidence>
<evidence type="ECO:0000256" key="5">
    <source>
        <dbReference type="ARBA" id="ARBA00022840"/>
    </source>
</evidence>
<dbReference type="InterPro" id="IPR038005">
    <property type="entry name" value="RX-like_CC"/>
</dbReference>
<keyword evidence="1" id="KW-0433">Leucine-rich repeat</keyword>
<dbReference type="Gene3D" id="1.10.8.430">
    <property type="entry name" value="Helical domain of apoptotic protease-activating factors"/>
    <property type="match status" value="1"/>
</dbReference>
<feature type="domain" description="R13L1/DRL21-like LRR repeat region" evidence="9">
    <location>
        <begin position="1139"/>
        <end position="1197"/>
    </location>
</feature>
<reference evidence="10 11" key="1">
    <citation type="journal article" date="2021" name="Commun. Biol.">
        <title>The genome of Shorea leprosula (Dipterocarpaceae) highlights the ecological relevance of drought in aseasonal tropical rainforests.</title>
        <authorList>
            <person name="Ng K.K.S."/>
            <person name="Kobayashi M.J."/>
            <person name="Fawcett J.A."/>
            <person name="Hatakeyama M."/>
            <person name="Paape T."/>
            <person name="Ng C.H."/>
            <person name="Ang C.C."/>
            <person name="Tnah L.H."/>
            <person name="Lee C.T."/>
            <person name="Nishiyama T."/>
            <person name="Sese J."/>
            <person name="O'Brien M.J."/>
            <person name="Copetti D."/>
            <person name="Mohd Noor M.I."/>
            <person name="Ong R.C."/>
            <person name="Putra M."/>
            <person name="Sireger I.Z."/>
            <person name="Indrioko S."/>
            <person name="Kosugi Y."/>
            <person name="Izuno A."/>
            <person name="Isagi Y."/>
            <person name="Lee S.L."/>
            <person name="Shimizu K.K."/>
        </authorList>
    </citation>
    <scope>NUCLEOTIDE SEQUENCE [LARGE SCALE GENOMIC DNA]</scope>
    <source>
        <strain evidence="10">214</strain>
    </source>
</reference>
<dbReference type="PANTHER" id="PTHR36766:SF70">
    <property type="entry name" value="DISEASE RESISTANCE PROTEIN RGA4"/>
    <property type="match status" value="1"/>
</dbReference>
<keyword evidence="3" id="KW-0547">Nucleotide-binding</keyword>
<dbReference type="InterPro" id="IPR027417">
    <property type="entry name" value="P-loop_NTPase"/>
</dbReference>
<dbReference type="Pfam" id="PF25019">
    <property type="entry name" value="LRR_R13L1-DRL21"/>
    <property type="match status" value="2"/>
</dbReference>
<comment type="caution">
    <text evidence="10">The sequence shown here is derived from an EMBL/GenBank/DDBJ whole genome shotgun (WGS) entry which is preliminary data.</text>
</comment>
<dbReference type="InterPro" id="IPR032675">
    <property type="entry name" value="LRR_dom_sf"/>
</dbReference>
<accession>A0AAV5LIN6</accession>
<dbReference type="EMBL" id="BPVZ01000120">
    <property type="protein sequence ID" value="GKV37004.1"/>
    <property type="molecule type" value="Genomic_DNA"/>
</dbReference>
<feature type="domain" description="NB-ARC" evidence="6">
    <location>
        <begin position="178"/>
        <end position="340"/>
    </location>
</feature>
<dbReference type="InterPro" id="IPR058922">
    <property type="entry name" value="WHD_DRP"/>
</dbReference>
<dbReference type="SUPFAM" id="SSF52058">
    <property type="entry name" value="L domain-like"/>
    <property type="match status" value="2"/>
</dbReference>
<evidence type="ECO:0000259" key="9">
    <source>
        <dbReference type="Pfam" id="PF25019"/>
    </source>
</evidence>
<dbReference type="InterPro" id="IPR036388">
    <property type="entry name" value="WH-like_DNA-bd_sf"/>
</dbReference>
<keyword evidence="2" id="KW-0677">Repeat</keyword>
<dbReference type="Proteomes" id="UP001054252">
    <property type="component" value="Unassembled WGS sequence"/>
</dbReference>
<evidence type="ECO:0000259" key="7">
    <source>
        <dbReference type="Pfam" id="PF18052"/>
    </source>
</evidence>
<dbReference type="InterPro" id="IPR002182">
    <property type="entry name" value="NB-ARC"/>
</dbReference>
<sequence length="1241" mass="139268">MADIVTTVIISPVIQEALSRATSFVARWLHTASGFEEELTRLEDLLKFIQSVIDDAEEKQQSDRTIRLWLQDLKAVAYDAVDVLDECDYQRLRHHVQTGGLKGKMFPCFTLGSHIGDKIKKINEQFGRLEKLAAPLSLALKCQCHPNGRRYPNTDSFLDSRVYGREDDVSGILNLMVTLKNDHSISGVSIVGMAGLGKTTVARSIYKKAKEEKLYDLVAWVCVSEDFNDQRILSEMLEHFKDGAVPKNNVNALLEGLANEMEEKTFLLILDDVWNENPSKWDAFSSRLLKILKTTGNSIVVTTRSRQAAAVMETLPMQNYEMQRLSDDECWSIIEETILRSSKQTSVSSELKVIGQDIAKQCGGLPLVATVIGGTLSRQIQTDKWLAIKNNNAWDLDSQGRNKILSILKIGFDRLPSHLKICFSYCSIFPKDFVIEKDDLVQLWMAQGFLHQPNESRPSSECPMTMEEIGNEYFNDLLSNSLFQDVRRDEYGDIISCKMHDAVHDLALFVSKGETLILETGSNIDKNADIRHLRVRYDGKELPVIPDVLLQRLHSLFIEQVDDFNVMASDLKRLRSLKLVGAKMEELHSALGKMKHLRYLDISKSRIKALPKSFSRLYNLQTFRLMWCSSNLQMPNDMSNLVSLRHIYFSNEKHVPRGIGQITSLQTLPIFFVGKEKGRGIEELGGLTQLSGGLEIRNLKQVRSKSEASEANLKEKTNLYGLKLELGDEYWGGDYSNHEEVLEGIQPHSNLKSLYIGVTMGENFPSWIMTNVNGSGASFLLNNLVELKLRAWYNCSYIPSLGLLPSLKNLQISEFKKVRSLGHKFYTTRSSTQGRVESIKLFPVLRKLTLKDMESLEEWVEVDNNAVTGSKVAIVFPCLEELHVSSCPELKTWSMGGFSSHHRLSKLEIDQCPELIVIPSINGLSSLKSLSLERCEALTCLPSGVGSCFSLENLSILFCNKLTSITSIDELLSLKTLKIVACAGLTCLPSRLGSCISLESLDISFCQNLTSIPSIDGLSSLTRLHLLNCYKITGLPSGLGSCISLKWLDIQHYPALISIAEDVGRLEALTCLTISYCSGLRSIPDECLGCLTSLKELDMGPFSSELEEFPGCSSIHHLQASLEILSLSGWDKIKYLPHQLQHLTSMKKLILREFNGLEALPEWLGNLSSLQRLEIWSCSNLAHLPSVQAMRSLSNLQSLWISGCPRLEERCENESSPEWSKISHIPKTELSSMPFFGNPTR</sequence>
<keyword evidence="5" id="KW-0067">ATP-binding</keyword>
<evidence type="ECO:0000313" key="10">
    <source>
        <dbReference type="EMBL" id="GKV37004.1"/>
    </source>
</evidence>
<dbReference type="Gene3D" id="3.80.10.10">
    <property type="entry name" value="Ribonuclease Inhibitor"/>
    <property type="match status" value="4"/>
</dbReference>